<dbReference type="Proteomes" id="UP001054837">
    <property type="component" value="Unassembled WGS sequence"/>
</dbReference>
<gene>
    <name evidence="1" type="ORF">CDAR_205621</name>
</gene>
<keyword evidence="2" id="KW-1185">Reference proteome</keyword>
<dbReference type="AlphaFoldDB" id="A0AAV4WT07"/>
<comment type="caution">
    <text evidence="1">The sequence shown here is derived from an EMBL/GenBank/DDBJ whole genome shotgun (WGS) entry which is preliminary data.</text>
</comment>
<organism evidence="1 2">
    <name type="scientific">Caerostris darwini</name>
    <dbReference type="NCBI Taxonomy" id="1538125"/>
    <lineage>
        <taxon>Eukaryota</taxon>
        <taxon>Metazoa</taxon>
        <taxon>Ecdysozoa</taxon>
        <taxon>Arthropoda</taxon>
        <taxon>Chelicerata</taxon>
        <taxon>Arachnida</taxon>
        <taxon>Araneae</taxon>
        <taxon>Araneomorphae</taxon>
        <taxon>Entelegynae</taxon>
        <taxon>Araneoidea</taxon>
        <taxon>Araneidae</taxon>
        <taxon>Caerostris</taxon>
    </lineage>
</organism>
<reference evidence="1 2" key="1">
    <citation type="submission" date="2021-06" db="EMBL/GenBank/DDBJ databases">
        <title>Caerostris darwini draft genome.</title>
        <authorList>
            <person name="Kono N."/>
            <person name="Arakawa K."/>
        </authorList>
    </citation>
    <scope>NUCLEOTIDE SEQUENCE [LARGE SCALE GENOMIC DNA]</scope>
</reference>
<evidence type="ECO:0000313" key="1">
    <source>
        <dbReference type="EMBL" id="GIY85637.1"/>
    </source>
</evidence>
<proteinExistence type="predicted"/>
<name>A0AAV4WT07_9ARAC</name>
<sequence length="103" mass="12054">MKLGIRTIPDKNPNLRSERVRIRHGPRGDKRRLSPIMYPSTERIYRRNHNKRLMKSDYKGITMAKRPATSHSDTISDAINALSFERPSAFRYFLQIISEKSLP</sequence>
<dbReference type="EMBL" id="BPLQ01015067">
    <property type="protein sequence ID" value="GIY85637.1"/>
    <property type="molecule type" value="Genomic_DNA"/>
</dbReference>
<evidence type="ECO:0000313" key="2">
    <source>
        <dbReference type="Proteomes" id="UP001054837"/>
    </source>
</evidence>
<accession>A0AAV4WT07</accession>
<protein>
    <submittedName>
        <fullName evidence="1">Uncharacterized protein</fullName>
    </submittedName>
</protein>